<proteinExistence type="predicted"/>
<gene>
    <name evidence="2" type="ORF">A9404_08430</name>
</gene>
<feature type="transmembrane region" description="Helical" evidence="1">
    <location>
        <begin position="6"/>
        <end position="28"/>
    </location>
</feature>
<evidence type="ECO:0000313" key="2">
    <source>
        <dbReference type="EMBL" id="ANJ67402.1"/>
    </source>
</evidence>
<accession>A0A191ZHR9</accession>
<reference evidence="2 3" key="1">
    <citation type="submission" date="2016-06" db="EMBL/GenBank/DDBJ databases">
        <title>Insight into the functional genes involving in sulfur oxidation in Pearl River water.</title>
        <authorList>
            <person name="Luo J."/>
            <person name="Tan X."/>
            <person name="Lin W."/>
        </authorList>
    </citation>
    <scope>NUCLEOTIDE SEQUENCE [LARGE SCALE GENOMIC DNA]</scope>
    <source>
        <strain evidence="2 3">LS2</strain>
    </source>
</reference>
<keyword evidence="1" id="KW-1133">Transmembrane helix</keyword>
<organism evidence="2 3">
    <name type="scientific">Halothiobacillus diazotrophicus</name>
    <dbReference type="NCBI Taxonomy" id="1860122"/>
    <lineage>
        <taxon>Bacteria</taxon>
        <taxon>Pseudomonadati</taxon>
        <taxon>Pseudomonadota</taxon>
        <taxon>Gammaproteobacteria</taxon>
        <taxon>Chromatiales</taxon>
        <taxon>Halothiobacillaceae</taxon>
        <taxon>Halothiobacillus</taxon>
    </lineage>
</organism>
<protein>
    <submittedName>
        <fullName evidence="2">Uncharacterized protein</fullName>
    </submittedName>
</protein>
<keyword evidence="1" id="KW-0812">Transmembrane</keyword>
<keyword evidence="3" id="KW-1185">Reference proteome</keyword>
<dbReference type="EMBL" id="CP016027">
    <property type="protein sequence ID" value="ANJ67402.1"/>
    <property type="molecule type" value="Genomic_DNA"/>
</dbReference>
<keyword evidence="1" id="KW-0472">Membrane</keyword>
<dbReference type="Proteomes" id="UP000078596">
    <property type="component" value="Chromosome"/>
</dbReference>
<evidence type="ECO:0000256" key="1">
    <source>
        <dbReference type="SAM" id="Phobius"/>
    </source>
</evidence>
<evidence type="ECO:0000313" key="3">
    <source>
        <dbReference type="Proteomes" id="UP000078596"/>
    </source>
</evidence>
<sequence>MGQIMVGYFSMGHHLICFALSAACFFLVEKTMRLKIFIQGEYIHFHLPMITGQYVQASLSLLL</sequence>
<dbReference type="KEGG" id="haz:A9404_08430"/>
<name>A0A191ZHR9_9GAMM</name>
<dbReference type="AlphaFoldDB" id="A0A191ZHR9"/>